<protein>
    <submittedName>
        <fullName evidence="2">Uncharacterized protein</fullName>
    </submittedName>
</protein>
<proteinExistence type="predicted"/>
<accession>A0A0E0LAG9</accession>
<dbReference type="EnsemblPlants" id="OPUNC06G10510.1">
    <property type="protein sequence ID" value="OPUNC06G10510.1"/>
    <property type="gene ID" value="OPUNC06G10510"/>
</dbReference>
<name>A0A0E0LAG9_ORYPU</name>
<evidence type="ECO:0000256" key="1">
    <source>
        <dbReference type="SAM" id="MobiDB-lite"/>
    </source>
</evidence>
<dbReference type="AlphaFoldDB" id="A0A0E0LAG9"/>
<dbReference type="HOGENOM" id="CLU_1809345_0_0_1"/>
<feature type="compositionally biased region" description="Basic and acidic residues" evidence="1">
    <location>
        <begin position="125"/>
        <end position="143"/>
    </location>
</feature>
<feature type="region of interest" description="Disordered" evidence="1">
    <location>
        <begin position="94"/>
        <end position="143"/>
    </location>
</feature>
<organism evidence="2">
    <name type="scientific">Oryza punctata</name>
    <name type="common">Red rice</name>
    <dbReference type="NCBI Taxonomy" id="4537"/>
    <lineage>
        <taxon>Eukaryota</taxon>
        <taxon>Viridiplantae</taxon>
        <taxon>Streptophyta</taxon>
        <taxon>Embryophyta</taxon>
        <taxon>Tracheophyta</taxon>
        <taxon>Spermatophyta</taxon>
        <taxon>Magnoliopsida</taxon>
        <taxon>Liliopsida</taxon>
        <taxon>Poales</taxon>
        <taxon>Poaceae</taxon>
        <taxon>BOP clade</taxon>
        <taxon>Oryzoideae</taxon>
        <taxon>Oryzeae</taxon>
        <taxon>Oryzinae</taxon>
        <taxon>Oryza</taxon>
    </lineage>
</organism>
<evidence type="ECO:0000313" key="3">
    <source>
        <dbReference type="Proteomes" id="UP000026962"/>
    </source>
</evidence>
<feature type="compositionally biased region" description="Gly residues" evidence="1">
    <location>
        <begin position="107"/>
        <end position="117"/>
    </location>
</feature>
<dbReference type="STRING" id="4537.A0A0E0LAG9"/>
<evidence type="ECO:0000313" key="2">
    <source>
        <dbReference type="EnsemblPlants" id="OPUNC06G10510.1"/>
    </source>
</evidence>
<keyword evidence="3" id="KW-1185">Reference proteome</keyword>
<feature type="region of interest" description="Disordered" evidence="1">
    <location>
        <begin position="44"/>
        <end position="81"/>
    </location>
</feature>
<dbReference type="Proteomes" id="UP000026962">
    <property type="component" value="Chromosome 6"/>
</dbReference>
<dbReference type="Gramene" id="OPUNC06G10510.1">
    <property type="protein sequence ID" value="OPUNC06G10510.1"/>
    <property type="gene ID" value="OPUNC06G10510"/>
</dbReference>
<sequence>MRTKVATTELSASAEDVISEFTSNADVFPPPSLLCDDELRFLPFPHRWPSPPPSTSALKERGREVVTNASSATSGDGEGEASCVAKMMPVPVKKAMAPSPSDAARGGEVGNGGGAGPTAGVVDSNDARRGGWRWREAERMAVS</sequence>
<reference evidence="2" key="1">
    <citation type="submission" date="2015-04" db="UniProtKB">
        <authorList>
            <consortium name="EnsemblPlants"/>
        </authorList>
    </citation>
    <scope>IDENTIFICATION</scope>
</reference>
<reference evidence="2" key="2">
    <citation type="submission" date="2018-05" db="EMBL/GenBank/DDBJ databases">
        <title>OpunRS2 (Oryza punctata Reference Sequence Version 2).</title>
        <authorList>
            <person name="Zhang J."/>
            <person name="Kudrna D."/>
            <person name="Lee S."/>
            <person name="Talag J."/>
            <person name="Welchert J."/>
            <person name="Wing R.A."/>
        </authorList>
    </citation>
    <scope>NUCLEOTIDE SEQUENCE [LARGE SCALE GENOMIC DNA]</scope>
</reference>